<dbReference type="InterPro" id="IPR001240">
    <property type="entry name" value="PRAI_dom"/>
</dbReference>
<dbReference type="Gene3D" id="3.20.20.70">
    <property type="entry name" value="Aldolase class I"/>
    <property type="match status" value="1"/>
</dbReference>
<accession>A0A5D5AV34</accession>
<dbReference type="InterPro" id="IPR044643">
    <property type="entry name" value="TrpF_fam"/>
</dbReference>
<dbReference type="HAMAP" id="MF_00135">
    <property type="entry name" value="PRAI"/>
    <property type="match status" value="1"/>
</dbReference>
<comment type="pathway">
    <text evidence="2 8">Amino-acid biosynthesis; L-tryptophan biosynthesis; L-tryptophan from chorismate: step 3/5.</text>
</comment>
<dbReference type="InterPro" id="IPR011060">
    <property type="entry name" value="RibuloseP-bd_barrel"/>
</dbReference>
<dbReference type="InterPro" id="IPR013785">
    <property type="entry name" value="Aldolase_TIM"/>
</dbReference>
<dbReference type="UniPathway" id="UPA00035">
    <property type="reaction ID" value="UER00042"/>
</dbReference>
<evidence type="ECO:0000313" key="11">
    <source>
        <dbReference type="Proteomes" id="UP000324104"/>
    </source>
</evidence>
<feature type="domain" description="N-(5'phosphoribosyl) anthranilate isomerase (PRAI)" evidence="9">
    <location>
        <begin position="4"/>
        <end position="205"/>
    </location>
</feature>
<comment type="catalytic activity">
    <reaction evidence="1 8">
        <text>N-(5-phospho-beta-D-ribosyl)anthranilate = 1-(2-carboxyphenylamino)-1-deoxy-D-ribulose 5-phosphate</text>
        <dbReference type="Rhea" id="RHEA:21540"/>
        <dbReference type="ChEBI" id="CHEBI:18277"/>
        <dbReference type="ChEBI" id="CHEBI:58613"/>
        <dbReference type="EC" id="5.3.1.24"/>
    </reaction>
</comment>
<dbReference type="GO" id="GO:0004640">
    <property type="term" value="F:phosphoribosylanthranilate isomerase activity"/>
    <property type="evidence" value="ECO:0007669"/>
    <property type="project" value="UniProtKB-UniRule"/>
</dbReference>
<keyword evidence="5 8" id="KW-0822">Tryptophan biosynthesis</keyword>
<evidence type="ECO:0000256" key="7">
    <source>
        <dbReference type="ARBA" id="ARBA00023235"/>
    </source>
</evidence>
<dbReference type="RefSeq" id="WP_149080365.1">
    <property type="nucleotide sequence ID" value="NZ_VTAW01000004.1"/>
</dbReference>
<keyword evidence="11" id="KW-1185">Reference proteome</keyword>
<dbReference type="Proteomes" id="UP000324104">
    <property type="component" value="Unassembled WGS sequence"/>
</dbReference>
<evidence type="ECO:0000256" key="3">
    <source>
        <dbReference type="ARBA" id="ARBA00007571"/>
    </source>
</evidence>
<protein>
    <recommendedName>
        <fullName evidence="8">N-(5'-phosphoribosyl)anthranilate isomerase</fullName>
        <shortName evidence="8">PRAI</shortName>
        <ecNumber evidence="8">5.3.1.24</ecNumber>
    </recommendedName>
</protein>
<dbReference type="EMBL" id="VTAW01000004">
    <property type="protein sequence ID" value="TYT62961.1"/>
    <property type="molecule type" value="Genomic_DNA"/>
</dbReference>
<name>A0A5D5AV34_9EURY</name>
<dbReference type="AlphaFoldDB" id="A0A5D5AV34"/>
<dbReference type="EC" id="5.3.1.24" evidence="8"/>
<dbReference type="PANTHER" id="PTHR42894:SF1">
    <property type="entry name" value="N-(5'-PHOSPHORIBOSYL)ANTHRANILATE ISOMERASE"/>
    <property type="match status" value="1"/>
</dbReference>
<keyword evidence="4 8" id="KW-0028">Amino-acid biosynthesis</keyword>
<keyword evidence="7 8" id="KW-0413">Isomerase</keyword>
<evidence type="ECO:0000256" key="2">
    <source>
        <dbReference type="ARBA" id="ARBA00004664"/>
    </source>
</evidence>
<evidence type="ECO:0000256" key="1">
    <source>
        <dbReference type="ARBA" id="ARBA00001164"/>
    </source>
</evidence>
<dbReference type="SUPFAM" id="SSF51366">
    <property type="entry name" value="Ribulose-phoshate binding barrel"/>
    <property type="match status" value="1"/>
</dbReference>
<gene>
    <name evidence="8" type="primary">trpF</name>
    <name evidence="10" type="ORF">FYC77_04760</name>
</gene>
<dbReference type="GO" id="GO:0000162">
    <property type="term" value="P:L-tryptophan biosynthetic process"/>
    <property type="evidence" value="ECO:0007669"/>
    <property type="project" value="UniProtKB-UniRule"/>
</dbReference>
<dbReference type="PANTHER" id="PTHR42894">
    <property type="entry name" value="N-(5'-PHOSPHORIBOSYL)ANTHRANILATE ISOMERASE"/>
    <property type="match status" value="1"/>
</dbReference>
<evidence type="ECO:0000259" key="9">
    <source>
        <dbReference type="Pfam" id="PF00697"/>
    </source>
</evidence>
<dbReference type="CDD" id="cd00405">
    <property type="entry name" value="PRAI"/>
    <property type="match status" value="1"/>
</dbReference>
<evidence type="ECO:0000313" key="10">
    <source>
        <dbReference type="EMBL" id="TYT62961.1"/>
    </source>
</evidence>
<sequence>MTRVKICGLTTESDLELVVGAGVDAVGIIVDVPVETPREVSVDRAAELADAVPPFATSVLVTMPDTVDRTVHVADAVEPDVLQLHGEFGVDELADIRERTGRSLVLAVDADEASNARRYDGTVDAFLVDTPAEDGGGGTGRTHDWGRTRSVAANLESPVILAGGLTPENVDAAVDAVDPFAVDVASGVEVEGGVKDGDAVRSFVEHAKHSYGTEASPQP</sequence>
<evidence type="ECO:0000256" key="4">
    <source>
        <dbReference type="ARBA" id="ARBA00022605"/>
    </source>
</evidence>
<evidence type="ECO:0000256" key="5">
    <source>
        <dbReference type="ARBA" id="ARBA00022822"/>
    </source>
</evidence>
<comment type="similarity">
    <text evidence="3 8">Belongs to the TrpF family.</text>
</comment>
<keyword evidence="6 8" id="KW-0057">Aromatic amino acid biosynthesis</keyword>
<evidence type="ECO:0000256" key="8">
    <source>
        <dbReference type="HAMAP-Rule" id="MF_00135"/>
    </source>
</evidence>
<dbReference type="Pfam" id="PF00697">
    <property type="entry name" value="PRAI"/>
    <property type="match status" value="1"/>
</dbReference>
<proteinExistence type="inferred from homology"/>
<comment type="caution">
    <text evidence="10">The sequence shown here is derived from an EMBL/GenBank/DDBJ whole genome shotgun (WGS) entry which is preliminary data.</text>
</comment>
<evidence type="ECO:0000256" key="6">
    <source>
        <dbReference type="ARBA" id="ARBA00023141"/>
    </source>
</evidence>
<reference evidence="10 11" key="1">
    <citation type="submission" date="2019-08" db="EMBL/GenBank/DDBJ databases">
        <title>Archaea genome.</title>
        <authorList>
            <person name="Kajale S."/>
            <person name="Shouche Y."/>
            <person name="Deshpande N."/>
            <person name="Sharma A."/>
        </authorList>
    </citation>
    <scope>NUCLEOTIDE SEQUENCE [LARGE SCALE GENOMIC DNA]</scope>
    <source>
        <strain evidence="10 11">ESP3B_9</strain>
    </source>
</reference>
<organism evidence="10 11">
    <name type="scientific">Natrialba swarupiae</name>
    <dbReference type="NCBI Taxonomy" id="2448032"/>
    <lineage>
        <taxon>Archaea</taxon>
        <taxon>Methanobacteriati</taxon>
        <taxon>Methanobacteriota</taxon>
        <taxon>Stenosarchaea group</taxon>
        <taxon>Halobacteria</taxon>
        <taxon>Halobacteriales</taxon>
        <taxon>Natrialbaceae</taxon>
        <taxon>Natrialba</taxon>
    </lineage>
</organism>